<dbReference type="Proteomes" id="UP000275368">
    <property type="component" value="Chromosome"/>
</dbReference>
<keyword evidence="2" id="KW-1185">Reference proteome</keyword>
<dbReference type="KEGG" id="pbk:Back11_19400"/>
<dbReference type="AlphaFoldDB" id="A0A3G9IWR9"/>
<dbReference type="RefSeq" id="WP_125655756.1">
    <property type="nucleotide sequence ID" value="NZ_AP019308.1"/>
</dbReference>
<dbReference type="EMBL" id="AP019308">
    <property type="protein sequence ID" value="BBH20595.1"/>
    <property type="molecule type" value="Genomic_DNA"/>
</dbReference>
<evidence type="ECO:0000313" key="1">
    <source>
        <dbReference type="EMBL" id="BBH20595.1"/>
    </source>
</evidence>
<protein>
    <submittedName>
        <fullName evidence="1">Uncharacterized protein</fullName>
    </submittedName>
</protein>
<dbReference type="OrthoDB" id="2630463at2"/>
<name>A0A3G9IWR9_9BACL</name>
<proteinExistence type="predicted"/>
<reference evidence="1 2" key="1">
    <citation type="submission" date="2018-11" db="EMBL/GenBank/DDBJ databases">
        <title>Complete genome sequence of Paenibacillus baekrokdamisoli strain KCTC 33723.</title>
        <authorList>
            <person name="Kang S.W."/>
            <person name="Lee K.C."/>
            <person name="Kim K.K."/>
            <person name="Kim J.S."/>
            <person name="Kim D.S."/>
            <person name="Ko S.H."/>
            <person name="Yang S.H."/>
            <person name="Lee J.S."/>
        </authorList>
    </citation>
    <scope>NUCLEOTIDE SEQUENCE [LARGE SCALE GENOMIC DNA]</scope>
    <source>
        <strain evidence="1 2">KCTC 33723</strain>
    </source>
</reference>
<organism evidence="1 2">
    <name type="scientific">Paenibacillus baekrokdamisoli</name>
    <dbReference type="NCBI Taxonomy" id="1712516"/>
    <lineage>
        <taxon>Bacteria</taxon>
        <taxon>Bacillati</taxon>
        <taxon>Bacillota</taxon>
        <taxon>Bacilli</taxon>
        <taxon>Bacillales</taxon>
        <taxon>Paenibacillaceae</taxon>
        <taxon>Paenibacillus</taxon>
    </lineage>
</organism>
<evidence type="ECO:0000313" key="2">
    <source>
        <dbReference type="Proteomes" id="UP000275368"/>
    </source>
</evidence>
<gene>
    <name evidence="1" type="ORF">Back11_19400</name>
</gene>
<accession>A0A3G9IWR9</accession>
<sequence length="188" mass="21624">MTDFHKQDLNLFLNHKYVNFEVGETAPETYRVAHFDELFKPECLPGINETYERYGIPFIFPDISKEGYDHVCCEGQSLETAVKRYSKMHLIGFCESADFSETICVIDANGLEEQVEVFFYNFWKGIESWEYDRPSKICKVAGLVTTTSEGPRAIFCCSVPFPNGMEVCHMKLPFNPNMHVFSITLETP</sequence>